<feature type="repeat" description="TPR" evidence="3">
    <location>
        <begin position="483"/>
        <end position="516"/>
    </location>
</feature>
<dbReference type="InterPro" id="IPR019734">
    <property type="entry name" value="TPR_rpt"/>
</dbReference>
<keyword evidence="6" id="KW-1185">Reference proteome</keyword>
<evidence type="ECO:0000256" key="2">
    <source>
        <dbReference type="ARBA" id="ARBA00022803"/>
    </source>
</evidence>
<feature type="compositionally biased region" description="Basic and acidic residues" evidence="4">
    <location>
        <begin position="72"/>
        <end position="81"/>
    </location>
</feature>
<accession>A0AAD1Y9L5</accession>
<dbReference type="Proteomes" id="UP001295684">
    <property type="component" value="Unassembled WGS sequence"/>
</dbReference>
<organism evidence="5 6">
    <name type="scientific">Euplotes crassus</name>
    <dbReference type="NCBI Taxonomy" id="5936"/>
    <lineage>
        <taxon>Eukaryota</taxon>
        <taxon>Sar</taxon>
        <taxon>Alveolata</taxon>
        <taxon>Ciliophora</taxon>
        <taxon>Intramacronucleata</taxon>
        <taxon>Spirotrichea</taxon>
        <taxon>Hypotrichia</taxon>
        <taxon>Euplotida</taxon>
        <taxon>Euplotidae</taxon>
        <taxon>Moneuplotes</taxon>
    </lineage>
</organism>
<sequence>MEYGKNNAADSRDTNNPYDFKGVEAKPPPSSYNNRNVISRQKQTAMGTAMRLGTGAQRLGTAMKSAKGAGFKSKEKFDPLEGKGPAQALEKNKDKSEEENFKELEVEVHTLLEQSAEAKIKKNFTDALAKAKEAANKEKKIRQIRESTGNLDQVNIDLTFYVFYNLANMYHANQMYQEALNSYTIIVKNKQYPQASRLRVNMGNIYFEQKKYPLAIKMYNMAWDSAMPQNKEMRMEIKKNIGLCYLKLGAYGRAIETYEDIMNDTADFSVAFNLIVCIYALGDATKMKSWFERMLMIDLPGSEEEETEEILALQNKNKDEDAPDIKDPLKEYLKEKKKEAVKYITNAAKLIAPVIEEEVVQGYDWVVEMLRTANLQEVESEIEIAKAVYFIKNKDIEKAIELFKSFEKKDKIMMARAANNISFLYFLENDFSNAEKFSDMAIQNDRYNSKALVNKGNCLFTDEEYDKAKEFFLEAIGVEADCVEAIYNLGLVYKTLGYYNEALQAFEKLHSIVPNSEEVIYQLGHINELIGLRRQALKWYLILITKVPTDSEILSKMGFLYQLEGDEYQALHYYQESYRYNPSKIDTLSWLAIHHVKQENYEKAIELFNKATLIEPKEVKWKLMVASCYRRMNLFQQALEHYESVHDTNPENIECLRYLVAISKDLGKKEYYEYSKKLGKLERTQDMNNPGGMMPTQGGELENNMAQYNNPGGQPGYGGAGGGSDTYNQQQQQIPMQQPEKRYIQQKDDNDDDWGDDVDVDGLLK</sequence>
<feature type="compositionally biased region" description="Low complexity" evidence="4">
    <location>
        <begin position="729"/>
        <end position="738"/>
    </location>
</feature>
<dbReference type="GO" id="GO:0036064">
    <property type="term" value="C:ciliary basal body"/>
    <property type="evidence" value="ECO:0007669"/>
    <property type="project" value="TreeGrafter"/>
</dbReference>
<feature type="repeat" description="TPR" evidence="3">
    <location>
        <begin position="449"/>
        <end position="482"/>
    </location>
</feature>
<gene>
    <name evidence="5" type="ORF">ECRASSUSDP1_LOCUS28218</name>
</gene>
<dbReference type="GO" id="GO:0019894">
    <property type="term" value="F:kinesin binding"/>
    <property type="evidence" value="ECO:0007669"/>
    <property type="project" value="TreeGrafter"/>
</dbReference>
<evidence type="ECO:0000313" key="6">
    <source>
        <dbReference type="Proteomes" id="UP001295684"/>
    </source>
</evidence>
<dbReference type="GO" id="GO:0097730">
    <property type="term" value="C:non-motile cilium"/>
    <property type="evidence" value="ECO:0007669"/>
    <property type="project" value="TreeGrafter"/>
</dbReference>
<dbReference type="GO" id="GO:1905515">
    <property type="term" value="P:non-motile cilium assembly"/>
    <property type="evidence" value="ECO:0007669"/>
    <property type="project" value="TreeGrafter"/>
</dbReference>
<feature type="repeat" description="TPR" evidence="3">
    <location>
        <begin position="585"/>
        <end position="618"/>
    </location>
</feature>
<dbReference type="GO" id="GO:0005814">
    <property type="term" value="C:centriole"/>
    <property type="evidence" value="ECO:0007669"/>
    <property type="project" value="TreeGrafter"/>
</dbReference>
<dbReference type="EMBL" id="CAMPGE010029117">
    <property type="protein sequence ID" value="CAI2386596.1"/>
    <property type="molecule type" value="Genomic_DNA"/>
</dbReference>
<dbReference type="PANTHER" id="PTHR44117">
    <property type="entry name" value="INTRAFLAGELLAR TRANSPORT PROTEIN 88 HOMOLOG"/>
    <property type="match status" value="1"/>
</dbReference>
<feature type="compositionally biased region" description="Acidic residues" evidence="4">
    <location>
        <begin position="749"/>
        <end position="765"/>
    </location>
</feature>
<feature type="repeat" description="TPR" evidence="3">
    <location>
        <begin position="551"/>
        <end position="584"/>
    </location>
</feature>
<evidence type="ECO:0000313" key="5">
    <source>
        <dbReference type="EMBL" id="CAI2386596.1"/>
    </source>
</evidence>
<proteinExistence type="predicted"/>
<dbReference type="PANTHER" id="PTHR44117:SF1">
    <property type="entry name" value="INTRAFLAGELLAR TRANSPORT PROTEIN 88 HOMOLOG"/>
    <property type="match status" value="1"/>
</dbReference>
<dbReference type="Pfam" id="PF13432">
    <property type="entry name" value="TPR_16"/>
    <property type="match status" value="1"/>
</dbReference>
<feature type="region of interest" description="Disordered" evidence="4">
    <location>
        <begin position="62"/>
        <end position="98"/>
    </location>
</feature>
<dbReference type="Pfam" id="PF07719">
    <property type="entry name" value="TPR_2"/>
    <property type="match status" value="1"/>
</dbReference>
<feature type="region of interest" description="Disordered" evidence="4">
    <location>
        <begin position="1"/>
        <end position="36"/>
    </location>
</feature>
<protein>
    <submittedName>
        <fullName evidence="5">Uncharacterized protein</fullName>
    </submittedName>
</protein>
<feature type="compositionally biased region" description="Basic and acidic residues" evidence="4">
    <location>
        <begin position="739"/>
        <end position="748"/>
    </location>
</feature>
<dbReference type="InterPro" id="IPR011990">
    <property type="entry name" value="TPR-like_helical_dom_sf"/>
</dbReference>
<dbReference type="GO" id="GO:0097546">
    <property type="term" value="C:ciliary base"/>
    <property type="evidence" value="ECO:0007669"/>
    <property type="project" value="TreeGrafter"/>
</dbReference>
<comment type="caution">
    <text evidence="5">The sequence shown here is derived from an EMBL/GenBank/DDBJ whole genome shotgun (WGS) entry which is preliminary data.</text>
</comment>
<reference evidence="5" key="1">
    <citation type="submission" date="2023-07" db="EMBL/GenBank/DDBJ databases">
        <authorList>
            <consortium name="AG Swart"/>
            <person name="Singh M."/>
            <person name="Singh A."/>
            <person name="Seah K."/>
            <person name="Emmerich C."/>
        </authorList>
    </citation>
    <scope>NUCLEOTIDE SEQUENCE</scope>
    <source>
        <strain evidence="5">DP1</strain>
    </source>
</reference>
<feature type="region of interest" description="Disordered" evidence="4">
    <location>
        <begin position="683"/>
        <end position="765"/>
    </location>
</feature>
<keyword evidence="1" id="KW-0677">Repeat</keyword>
<dbReference type="PROSITE" id="PS50293">
    <property type="entry name" value="TPR_REGION"/>
    <property type="match status" value="1"/>
</dbReference>
<dbReference type="PROSITE" id="PS50005">
    <property type="entry name" value="TPR"/>
    <property type="match status" value="4"/>
</dbReference>
<dbReference type="SMART" id="SM00028">
    <property type="entry name" value="TPR"/>
    <property type="match status" value="10"/>
</dbReference>
<dbReference type="SUPFAM" id="SSF48452">
    <property type="entry name" value="TPR-like"/>
    <property type="match status" value="2"/>
</dbReference>
<dbReference type="Gene3D" id="1.25.40.10">
    <property type="entry name" value="Tetratricopeptide repeat domain"/>
    <property type="match status" value="3"/>
</dbReference>
<dbReference type="GO" id="GO:0042073">
    <property type="term" value="P:intraciliary transport"/>
    <property type="evidence" value="ECO:0007669"/>
    <property type="project" value="TreeGrafter"/>
</dbReference>
<evidence type="ECO:0000256" key="4">
    <source>
        <dbReference type="SAM" id="MobiDB-lite"/>
    </source>
</evidence>
<feature type="compositionally biased region" description="Gly residues" evidence="4">
    <location>
        <begin position="713"/>
        <end position="724"/>
    </location>
</feature>
<dbReference type="Pfam" id="PF13181">
    <property type="entry name" value="TPR_8"/>
    <property type="match status" value="1"/>
</dbReference>
<dbReference type="InterPro" id="IPR013105">
    <property type="entry name" value="TPR_2"/>
</dbReference>
<keyword evidence="2 3" id="KW-0802">TPR repeat</keyword>
<evidence type="ECO:0000256" key="3">
    <source>
        <dbReference type="PROSITE-ProRule" id="PRU00339"/>
    </source>
</evidence>
<dbReference type="AlphaFoldDB" id="A0AAD1Y9L5"/>
<name>A0AAD1Y9L5_EUPCR</name>
<evidence type="ECO:0000256" key="1">
    <source>
        <dbReference type="ARBA" id="ARBA00022737"/>
    </source>
</evidence>